<dbReference type="Proteomes" id="UP000003964">
    <property type="component" value="Unassembled WGS sequence"/>
</dbReference>
<proteinExistence type="predicted"/>
<organism evidence="2 3">
    <name type="scientific">Fusobacterium periodonticum 1_1_41FAA</name>
    <dbReference type="NCBI Taxonomy" id="469621"/>
    <lineage>
        <taxon>Bacteria</taxon>
        <taxon>Fusobacteriati</taxon>
        <taxon>Fusobacteriota</taxon>
        <taxon>Fusobacteriia</taxon>
        <taxon>Fusobacteriales</taxon>
        <taxon>Fusobacteriaceae</taxon>
        <taxon>Fusobacterium</taxon>
    </lineage>
</organism>
<keyword evidence="1" id="KW-0812">Transmembrane</keyword>
<accession>D6LEP3</accession>
<gene>
    <name evidence="2" type="ORF">HMPREF0400_00179</name>
</gene>
<reference evidence="2 3" key="1">
    <citation type="submission" date="2010-03" db="EMBL/GenBank/DDBJ databases">
        <title>The Genome Sequence of Fusobacterium sp. 1_1_41FAA.</title>
        <authorList>
            <consortium name="The Broad Institute Genome Sequencing Platform"/>
            <person name="Ward D."/>
            <person name="Earl A."/>
            <person name="Feldgarden M."/>
            <person name="Gevers D."/>
            <person name="Young S.K."/>
            <person name="Zeng Q."/>
            <person name="Koehrsen M."/>
            <person name="Alvarado L."/>
            <person name="Berlin A."/>
            <person name="Borenstein D."/>
            <person name="Chapman S."/>
            <person name="Chen Z."/>
            <person name="Engels R."/>
            <person name="Freedman E."/>
            <person name="Gellesch M."/>
            <person name="Goldberg J."/>
            <person name="Griggs A."/>
            <person name="Gujja S."/>
            <person name="Heilman E."/>
            <person name="Heiman D."/>
            <person name="Hepburn T."/>
            <person name="Howarth C."/>
            <person name="Jen D."/>
            <person name="Larson L."/>
            <person name="Mehta T."/>
            <person name="Park D."/>
            <person name="Pearson M."/>
            <person name="Richards J."/>
            <person name="Roberts A."/>
            <person name="Saif S."/>
            <person name="Shea T."/>
            <person name="Shenoy N."/>
            <person name="Sisk P."/>
            <person name="Stolte C."/>
            <person name="Sykes S."/>
            <person name="Walk T."/>
            <person name="White J."/>
            <person name="Yandava C."/>
            <person name="Strauss J.C."/>
            <person name="Ambrose C.E."/>
            <person name="Allen-Vercoe E."/>
            <person name="Haas B."/>
            <person name="Henn M.R."/>
            <person name="Nusbaum C."/>
            <person name="Birren B."/>
        </authorList>
    </citation>
    <scope>NUCLEOTIDE SEQUENCE [LARGE SCALE GENOMIC DNA]</scope>
    <source>
        <strain evidence="2 3">1_1_41FAA</strain>
    </source>
</reference>
<evidence type="ECO:0000313" key="3">
    <source>
        <dbReference type="Proteomes" id="UP000003964"/>
    </source>
</evidence>
<evidence type="ECO:0000313" key="2">
    <source>
        <dbReference type="EMBL" id="EFG28628.2"/>
    </source>
</evidence>
<dbReference type="AlphaFoldDB" id="D6LEP3"/>
<protein>
    <submittedName>
        <fullName evidence="2">Uncharacterized protein</fullName>
    </submittedName>
</protein>
<dbReference type="EMBL" id="GG770381">
    <property type="protein sequence ID" value="EFG28628.2"/>
    <property type="molecule type" value="Genomic_DNA"/>
</dbReference>
<keyword evidence="1" id="KW-1133">Transmembrane helix</keyword>
<evidence type="ECO:0000256" key="1">
    <source>
        <dbReference type="SAM" id="Phobius"/>
    </source>
</evidence>
<sequence>MVHRANTLARRDGLSLVKIQYARHLDVNTLTVLKCTGYVPMWEYFLLYIIFLSFQFTLYIFIFFSKRYNKRKIKIGDGSMKYLLYPDITEDYKEKVIACVLVKSLEDYTPIEKDRVKEELIKKNKGLSDKLTEVIFVTREGKVAGNFYYVNKKMDDIILKFTTDIEVKKKLAKDIEENGEVI</sequence>
<name>D6LEP3_9FUSO</name>
<keyword evidence="1" id="KW-0472">Membrane</keyword>
<feature type="transmembrane region" description="Helical" evidence="1">
    <location>
        <begin position="45"/>
        <end position="64"/>
    </location>
</feature>